<proteinExistence type="inferred from homology"/>
<keyword evidence="2" id="KW-0175">Coiled coil</keyword>
<evidence type="ECO:0000313" key="5">
    <source>
        <dbReference type="EMBL" id="KAH7281566.1"/>
    </source>
</evidence>
<comment type="similarity">
    <text evidence="1">Belongs to the LOB domain-containing protein family.</text>
</comment>
<feature type="domain" description="LOB" evidence="4">
    <location>
        <begin position="47"/>
        <end position="148"/>
    </location>
</feature>
<evidence type="ECO:0000313" key="6">
    <source>
        <dbReference type="Proteomes" id="UP000825935"/>
    </source>
</evidence>
<dbReference type="Pfam" id="PF03195">
    <property type="entry name" value="LOB"/>
    <property type="match status" value="1"/>
</dbReference>
<feature type="compositionally biased region" description="Polar residues" evidence="3">
    <location>
        <begin position="207"/>
        <end position="228"/>
    </location>
</feature>
<evidence type="ECO:0000259" key="4">
    <source>
        <dbReference type="PROSITE" id="PS50891"/>
    </source>
</evidence>
<dbReference type="PANTHER" id="PTHR31301:SF87">
    <property type="entry name" value="LOB DOMAIN-CONTAINING PROTEIN 15"/>
    <property type="match status" value="1"/>
</dbReference>
<name>A0A8T2QD08_CERRI</name>
<protein>
    <recommendedName>
        <fullName evidence="4">LOB domain-containing protein</fullName>
    </recommendedName>
</protein>
<feature type="region of interest" description="Disordered" evidence="3">
    <location>
        <begin position="1"/>
        <end position="20"/>
    </location>
</feature>
<feature type="coiled-coil region" evidence="2">
    <location>
        <begin position="127"/>
        <end position="154"/>
    </location>
</feature>
<comment type="caution">
    <text evidence="5">The sequence shown here is derived from an EMBL/GenBank/DDBJ whole genome shotgun (WGS) entry which is preliminary data.</text>
</comment>
<dbReference type="OrthoDB" id="1927167at2759"/>
<dbReference type="PANTHER" id="PTHR31301">
    <property type="entry name" value="LOB DOMAIN-CONTAINING PROTEIN 4-RELATED"/>
    <property type="match status" value="1"/>
</dbReference>
<evidence type="ECO:0000256" key="1">
    <source>
        <dbReference type="ARBA" id="ARBA00005474"/>
    </source>
</evidence>
<sequence>MGRRTGPIISTDSATEDSARRVVTPQRDCEPLQMHTVQQSAPPRTTVPCAACKLLRRKCVQECPFAPYFPPAEPHKFACVHKVFGASNVSKMLMEVHESQRADVANSLIYEANARIRDPVYGCLGAISALQQEAQELQAELHALRTQIMRYRFQETAMAAAASANHHLNSNASNNSNGNGSLNSIRLVNAATSGTPPLQLPPRALTLPSNDATPSFSSSQTTANSGNTEPYVIESPDSTIASHDMKDDYWSQLHQSC</sequence>
<dbReference type="EMBL" id="CM035441">
    <property type="protein sequence ID" value="KAH7281566.1"/>
    <property type="molecule type" value="Genomic_DNA"/>
</dbReference>
<dbReference type="OMA" id="QRDCEPL"/>
<evidence type="ECO:0000256" key="3">
    <source>
        <dbReference type="SAM" id="MobiDB-lite"/>
    </source>
</evidence>
<evidence type="ECO:0000256" key="2">
    <source>
        <dbReference type="SAM" id="Coils"/>
    </source>
</evidence>
<dbReference type="InterPro" id="IPR004883">
    <property type="entry name" value="LOB"/>
</dbReference>
<gene>
    <name evidence="5" type="ORF">KP509_36G053800</name>
</gene>
<accession>A0A8T2QD08</accession>
<reference evidence="5" key="1">
    <citation type="submission" date="2021-08" db="EMBL/GenBank/DDBJ databases">
        <title>WGS assembly of Ceratopteris richardii.</title>
        <authorList>
            <person name="Marchant D.B."/>
            <person name="Chen G."/>
            <person name="Jenkins J."/>
            <person name="Shu S."/>
            <person name="Leebens-Mack J."/>
            <person name="Grimwood J."/>
            <person name="Schmutz J."/>
            <person name="Soltis P."/>
            <person name="Soltis D."/>
            <person name="Chen Z.-H."/>
        </authorList>
    </citation>
    <scope>NUCLEOTIDE SEQUENCE</scope>
    <source>
        <strain evidence="5">Whitten #5841</strain>
        <tissue evidence="5">Leaf</tissue>
    </source>
</reference>
<keyword evidence="6" id="KW-1185">Reference proteome</keyword>
<dbReference type="Proteomes" id="UP000825935">
    <property type="component" value="Chromosome 36"/>
</dbReference>
<dbReference type="PROSITE" id="PS50891">
    <property type="entry name" value="LOB"/>
    <property type="match status" value="1"/>
</dbReference>
<organism evidence="5 6">
    <name type="scientific">Ceratopteris richardii</name>
    <name type="common">Triangle waterfern</name>
    <dbReference type="NCBI Taxonomy" id="49495"/>
    <lineage>
        <taxon>Eukaryota</taxon>
        <taxon>Viridiplantae</taxon>
        <taxon>Streptophyta</taxon>
        <taxon>Embryophyta</taxon>
        <taxon>Tracheophyta</taxon>
        <taxon>Polypodiopsida</taxon>
        <taxon>Polypodiidae</taxon>
        <taxon>Polypodiales</taxon>
        <taxon>Pteridineae</taxon>
        <taxon>Pteridaceae</taxon>
        <taxon>Parkerioideae</taxon>
        <taxon>Ceratopteris</taxon>
    </lineage>
</organism>
<dbReference type="AlphaFoldDB" id="A0A8T2QD08"/>
<feature type="region of interest" description="Disordered" evidence="3">
    <location>
        <begin position="193"/>
        <end position="234"/>
    </location>
</feature>